<evidence type="ECO:0000256" key="5">
    <source>
        <dbReference type="ARBA" id="ARBA00022840"/>
    </source>
</evidence>
<dbReference type="Proteomes" id="UP001237642">
    <property type="component" value="Unassembled WGS sequence"/>
</dbReference>
<name>A0AAD8IIZ4_9APIA</name>
<comment type="function">
    <text evidence="6">Phosphorylates Ins(1,3,4,5,6)P5 at position 2 to form Ins(1,2,3,4,5,6)P6 (InsP6 or phytate).</text>
</comment>
<evidence type="ECO:0000313" key="7">
    <source>
        <dbReference type="EMBL" id="KAK1386784.1"/>
    </source>
</evidence>
<reference evidence="7" key="1">
    <citation type="submission" date="2023-02" db="EMBL/GenBank/DDBJ databases">
        <title>Genome of toxic invasive species Heracleum sosnowskyi carries increased number of genes despite the absence of recent whole-genome duplications.</title>
        <authorList>
            <person name="Schelkunov M."/>
            <person name="Shtratnikova V."/>
            <person name="Makarenko M."/>
            <person name="Klepikova A."/>
            <person name="Omelchenko D."/>
            <person name="Novikova G."/>
            <person name="Obukhova E."/>
            <person name="Bogdanov V."/>
            <person name="Penin A."/>
            <person name="Logacheva M."/>
        </authorList>
    </citation>
    <scope>NUCLEOTIDE SEQUENCE</scope>
    <source>
        <strain evidence="7">Hsosn_3</strain>
        <tissue evidence="7">Leaf</tissue>
    </source>
</reference>
<dbReference type="Pfam" id="PF06090">
    <property type="entry name" value="Ins_P5_2-kin"/>
    <property type="match status" value="1"/>
</dbReference>
<dbReference type="InterPro" id="IPR043001">
    <property type="entry name" value="IP5_2-K_N_lobe"/>
</dbReference>
<keyword evidence="8" id="KW-1185">Reference proteome</keyword>
<organism evidence="7 8">
    <name type="scientific">Heracleum sosnowskyi</name>
    <dbReference type="NCBI Taxonomy" id="360622"/>
    <lineage>
        <taxon>Eukaryota</taxon>
        <taxon>Viridiplantae</taxon>
        <taxon>Streptophyta</taxon>
        <taxon>Embryophyta</taxon>
        <taxon>Tracheophyta</taxon>
        <taxon>Spermatophyta</taxon>
        <taxon>Magnoliopsida</taxon>
        <taxon>eudicotyledons</taxon>
        <taxon>Gunneridae</taxon>
        <taxon>Pentapetalae</taxon>
        <taxon>asterids</taxon>
        <taxon>campanulids</taxon>
        <taxon>Apiales</taxon>
        <taxon>Apiaceae</taxon>
        <taxon>Apioideae</taxon>
        <taxon>apioid superclade</taxon>
        <taxon>Tordylieae</taxon>
        <taxon>Tordyliinae</taxon>
        <taxon>Heracleum</taxon>
    </lineage>
</organism>
<accession>A0AAD8IIZ4</accession>
<proteinExistence type="predicted"/>
<dbReference type="PANTHER" id="PTHR14456">
    <property type="entry name" value="INOSITOL POLYPHOSPHATE KINASE 1"/>
    <property type="match status" value="1"/>
</dbReference>
<dbReference type="GO" id="GO:0005524">
    <property type="term" value="F:ATP binding"/>
    <property type="evidence" value="ECO:0007669"/>
    <property type="project" value="UniProtKB-KW"/>
</dbReference>
<dbReference type="GO" id="GO:0032958">
    <property type="term" value="P:inositol phosphate biosynthetic process"/>
    <property type="evidence" value="ECO:0007669"/>
    <property type="project" value="TreeGrafter"/>
</dbReference>
<keyword evidence="4 6" id="KW-0418">Kinase</keyword>
<dbReference type="EC" id="2.7.1.158" evidence="1 6"/>
<dbReference type="AlphaFoldDB" id="A0AAD8IIZ4"/>
<dbReference type="GO" id="GO:0035299">
    <property type="term" value="F:inositol-1,3,4,5,6-pentakisphosphate 2-kinase activity"/>
    <property type="evidence" value="ECO:0007669"/>
    <property type="project" value="UniProtKB-EC"/>
</dbReference>
<keyword evidence="3 6" id="KW-0547">Nucleotide-binding</keyword>
<dbReference type="GO" id="GO:0005634">
    <property type="term" value="C:nucleus"/>
    <property type="evidence" value="ECO:0007669"/>
    <property type="project" value="TreeGrafter"/>
</dbReference>
<evidence type="ECO:0000256" key="1">
    <source>
        <dbReference type="ARBA" id="ARBA00012023"/>
    </source>
</evidence>
<evidence type="ECO:0000256" key="3">
    <source>
        <dbReference type="ARBA" id="ARBA00022741"/>
    </source>
</evidence>
<dbReference type="InterPro" id="IPR009286">
    <property type="entry name" value="Ins_P5_2-kin"/>
</dbReference>
<sequence length="211" mass="24722">MIAARIVQTENLISNVVAEKAAEAFEVIMLSLRLLSYRFSWDQVQFLCHMRRRYIQLYASFLQKMSNVDNKEMRDIEKDLDPKVILLWRYTCVFVAKEFLEAVERNVLSQRPSWRVNDAKANTRCESALLLSDLSVFPHSALKDEFCISVEIKPKCGFLPTSRYIAYENYVKRCITRFKMHQELKLHQGNVSFIPCYFILKDKLLLVGHGD</sequence>
<evidence type="ECO:0000256" key="6">
    <source>
        <dbReference type="RuleBase" id="RU364126"/>
    </source>
</evidence>
<keyword evidence="2 6" id="KW-0808">Transferase</keyword>
<comment type="domain">
    <text evidence="6">The EXKPK motif is conserved in inositol-pentakisphosphate 2-kinases of both family 1 and 2.</text>
</comment>
<gene>
    <name evidence="7" type="ORF">POM88_014962</name>
</gene>
<comment type="caution">
    <text evidence="7">The sequence shown here is derived from an EMBL/GenBank/DDBJ whole genome shotgun (WGS) entry which is preliminary data.</text>
</comment>
<dbReference type="EMBL" id="JAUIZM010000004">
    <property type="protein sequence ID" value="KAK1386784.1"/>
    <property type="molecule type" value="Genomic_DNA"/>
</dbReference>
<evidence type="ECO:0000256" key="4">
    <source>
        <dbReference type="ARBA" id="ARBA00022777"/>
    </source>
</evidence>
<dbReference type="PANTHER" id="PTHR14456:SF2">
    <property type="entry name" value="INOSITOL-PENTAKISPHOSPHATE 2-KINASE"/>
    <property type="match status" value="1"/>
</dbReference>
<dbReference type="Gene3D" id="3.30.200.110">
    <property type="entry name" value="Inositol-pentakisphosphate 2-kinase, N-lobe"/>
    <property type="match status" value="1"/>
</dbReference>
<evidence type="ECO:0000256" key="2">
    <source>
        <dbReference type="ARBA" id="ARBA00022679"/>
    </source>
</evidence>
<reference evidence="7" key="2">
    <citation type="submission" date="2023-05" db="EMBL/GenBank/DDBJ databases">
        <authorList>
            <person name="Schelkunov M.I."/>
        </authorList>
    </citation>
    <scope>NUCLEOTIDE SEQUENCE</scope>
    <source>
        <strain evidence="7">Hsosn_3</strain>
        <tissue evidence="7">Leaf</tissue>
    </source>
</reference>
<comment type="catalytic activity">
    <reaction evidence="6">
        <text>1D-myo-inositol 1,3,4,5,6-pentakisphosphate + ATP = 1D-myo-inositol hexakisphosphate + ADP + H(+)</text>
        <dbReference type="Rhea" id="RHEA:20313"/>
        <dbReference type="ChEBI" id="CHEBI:15378"/>
        <dbReference type="ChEBI" id="CHEBI:30616"/>
        <dbReference type="ChEBI" id="CHEBI:57733"/>
        <dbReference type="ChEBI" id="CHEBI:58130"/>
        <dbReference type="ChEBI" id="CHEBI:456216"/>
        <dbReference type="EC" id="2.7.1.158"/>
    </reaction>
</comment>
<keyword evidence="5 6" id="KW-0067">ATP-binding</keyword>
<protein>
    <recommendedName>
        <fullName evidence="1 6">Inositol-pentakisphosphate 2-kinase</fullName>
        <ecNumber evidence="1 6">2.7.1.158</ecNumber>
    </recommendedName>
</protein>
<evidence type="ECO:0000313" key="8">
    <source>
        <dbReference type="Proteomes" id="UP001237642"/>
    </source>
</evidence>